<proteinExistence type="predicted"/>
<dbReference type="Gene3D" id="3.30.43.10">
    <property type="entry name" value="Uridine Diphospho-n-acetylenolpyruvylglucosamine Reductase, domain 2"/>
    <property type="match status" value="1"/>
</dbReference>
<dbReference type="EMBL" id="JBBKZV010000029">
    <property type="protein sequence ID" value="MEJ8826087.1"/>
    <property type="molecule type" value="Genomic_DNA"/>
</dbReference>
<reference evidence="1 2" key="1">
    <citation type="submission" date="2024-03" db="EMBL/GenBank/DDBJ databases">
        <title>Novel species of the genus Variovorax.</title>
        <authorList>
            <person name="Liu Q."/>
            <person name="Xin Y.-H."/>
        </authorList>
    </citation>
    <scope>NUCLEOTIDE SEQUENCE [LARGE SCALE GENOMIC DNA]</scope>
    <source>
        <strain evidence="1 2">KACC 18501</strain>
    </source>
</reference>
<name>A0ABU8W9M3_9BURK</name>
<comment type="caution">
    <text evidence="1">The sequence shown here is derived from an EMBL/GenBank/DDBJ whole genome shotgun (WGS) entry which is preliminary data.</text>
</comment>
<dbReference type="InterPro" id="IPR016167">
    <property type="entry name" value="FAD-bd_PCMH_sub1"/>
</dbReference>
<protein>
    <recommendedName>
        <fullName evidence="3">FAD-binding oxidoreductase</fullName>
    </recommendedName>
</protein>
<evidence type="ECO:0008006" key="3">
    <source>
        <dbReference type="Google" id="ProtNLM"/>
    </source>
</evidence>
<gene>
    <name evidence="1" type="ORF">WKW80_29350</name>
</gene>
<accession>A0ABU8W9M3</accession>
<dbReference type="RefSeq" id="WP_340367124.1">
    <property type="nucleotide sequence ID" value="NZ_JBBKZV010000029.1"/>
</dbReference>
<organism evidence="1 2">
    <name type="scientific">Variovorax humicola</name>
    <dbReference type="NCBI Taxonomy" id="1769758"/>
    <lineage>
        <taxon>Bacteria</taxon>
        <taxon>Pseudomonadati</taxon>
        <taxon>Pseudomonadota</taxon>
        <taxon>Betaproteobacteria</taxon>
        <taxon>Burkholderiales</taxon>
        <taxon>Comamonadaceae</taxon>
        <taxon>Variovorax</taxon>
    </lineage>
</organism>
<evidence type="ECO:0000313" key="1">
    <source>
        <dbReference type="EMBL" id="MEJ8826087.1"/>
    </source>
</evidence>
<keyword evidence="2" id="KW-1185">Reference proteome</keyword>
<dbReference type="InterPro" id="IPR036318">
    <property type="entry name" value="FAD-bd_PCMH-like_sf"/>
</dbReference>
<evidence type="ECO:0000313" key="2">
    <source>
        <dbReference type="Proteomes" id="UP001363010"/>
    </source>
</evidence>
<dbReference type="SUPFAM" id="SSF56176">
    <property type="entry name" value="FAD-binding/transporter-associated domain-like"/>
    <property type="match status" value="1"/>
</dbReference>
<sequence>MDADETLRALHQMLGERGIIAGPEVGQRYLVDVPGEHGERPLAVLQPLDTVQVSQVPRVPRICHAAGLPVVTQGGRSGLARGQLPRSGVE</sequence>
<dbReference type="Proteomes" id="UP001363010">
    <property type="component" value="Unassembled WGS sequence"/>
</dbReference>